<dbReference type="Proteomes" id="UP000683925">
    <property type="component" value="Unassembled WGS sequence"/>
</dbReference>
<comment type="caution">
    <text evidence="1">The sequence shown here is derived from an EMBL/GenBank/DDBJ whole genome shotgun (WGS) entry which is preliminary data.</text>
</comment>
<protein>
    <submittedName>
        <fullName evidence="1">Uncharacterized protein</fullName>
    </submittedName>
</protein>
<proteinExistence type="predicted"/>
<reference evidence="1" key="1">
    <citation type="submission" date="2021-01" db="EMBL/GenBank/DDBJ databases">
        <authorList>
            <consortium name="Genoscope - CEA"/>
            <person name="William W."/>
        </authorList>
    </citation>
    <scope>NUCLEOTIDE SEQUENCE</scope>
</reference>
<sequence>MSEQMLLRAAFVDFLKQMLPLIIDPLLIVNSHFKNFTLLLEDQTKTSQQILEFIEKLKFQPKTENKVAQQAIITEPASNPQDPKALTIPLNQVQGTSQNRGYHRRYLSHQTDILSRIKKDNLQDKQPIQEEIQPKLAAIEKIQVQQPVKFTCQFQKFLQIQDNNGFSIVSKECILDDLELAMKEFRRNTKTLLCMAERSSEVNTSESTEVDKTLKHKDYNFSKYLETAVEHQENKTAENTLRRGNNFNILQKYKTVIKNN</sequence>
<dbReference type="OMA" id="EFRRNTK"/>
<keyword evidence="2" id="KW-1185">Reference proteome</keyword>
<organism evidence="1 2">
    <name type="scientific">Paramecium octaurelia</name>
    <dbReference type="NCBI Taxonomy" id="43137"/>
    <lineage>
        <taxon>Eukaryota</taxon>
        <taxon>Sar</taxon>
        <taxon>Alveolata</taxon>
        <taxon>Ciliophora</taxon>
        <taxon>Intramacronucleata</taxon>
        <taxon>Oligohymenophorea</taxon>
        <taxon>Peniculida</taxon>
        <taxon>Parameciidae</taxon>
        <taxon>Paramecium</taxon>
    </lineage>
</organism>
<name>A0A8S1UW22_PAROT</name>
<evidence type="ECO:0000313" key="1">
    <source>
        <dbReference type="EMBL" id="CAD8169260.1"/>
    </source>
</evidence>
<dbReference type="EMBL" id="CAJJDP010000053">
    <property type="protein sequence ID" value="CAD8169260.1"/>
    <property type="molecule type" value="Genomic_DNA"/>
</dbReference>
<dbReference type="OrthoDB" id="299014at2759"/>
<evidence type="ECO:0000313" key="2">
    <source>
        <dbReference type="Proteomes" id="UP000683925"/>
    </source>
</evidence>
<dbReference type="AlphaFoldDB" id="A0A8S1UW22"/>
<gene>
    <name evidence="1" type="ORF">POCTA_138.1.T0530118</name>
</gene>
<accession>A0A8S1UW22</accession>